<dbReference type="KEGG" id="vg:40526573"/>
<dbReference type="InterPro" id="IPR007099">
    <property type="entry name" value="RNA-dir_pol_NSvirus"/>
</dbReference>
<protein>
    <recommendedName>
        <fullName evidence="2">RNA-directed RNA polymerase L</fullName>
        <ecNumber evidence="1">2.7.7.48</ecNumber>
    </recommendedName>
    <alternativeName>
        <fullName evidence="4">Large structural protein</fullName>
    </alternativeName>
    <alternativeName>
        <fullName evidence="6">Replicase</fullName>
    </alternativeName>
    <alternativeName>
        <fullName evidence="5">Transcriptase</fullName>
    </alternativeName>
</protein>
<evidence type="ECO:0000256" key="3">
    <source>
        <dbReference type="ARBA" id="ARBA00022679"/>
    </source>
</evidence>
<organism evidence="8 9">
    <name type="scientific">Wuhan Millipede Virus 2</name>
    <dbReference type="NCBI Taxonomy" id="1608125"/>
    <lineage>
        <taxon>Viruses</taxon>
        <taxon>Riboviria</taxon>
        <taxon>Orthornavirae</taxon>
        <taxon>Negarnaviricota</taxon>
        <taxon>Polyploviricotina</taxon>
        <taxon>Bunyaviricetes</taxon>
        <taxon>Hareavirales</taxon>
        <taxon>Wupedeviridae</taxon>
        <taxon>Wumivirus</taxon>
        <taxon>Wumivirus millepedae</taxon>
    </lineage>
</organism>
<keyword evidence="3" id="KW-0808">Transferase</keyword>
<dbReference type="EC" id="2.7.7.48" evidence="1"/>
<evidence type="ECO:0000256" key="5">
    <source>
        <dbReference type="ARBA" id="ARBA00030436"/>
    </source>
</evidence>
<keyword evidence="8" id="KW-0548">Nucleotidyltransferase</keyword>
<reference evidence="8 9" key="1">
    <citation type="journal article" date="2015" name="Elife">
        <title>Unprecedented genomic diversity of RNA viruses in arthropods reveals the ancestry of negative-sense RNA viruses.</title>
        <authorList>
            <person name="Li C.X."/>
            <person name="Shi M."/>
            <person name="Tian J.H."/>
            <person name="Lin X.D."/>
            <person name="Kang Y.J."/>
            <person name="Chen L.J."/>
            <person name="Qin X.C."/>
            <person name="Xu J."/>
            <person name="Holmes E.C."/>
            <person name="Zhang Y.Z."/>
        </authorList>
    </citation>
    <scope>NUCLEOTIDE SEQUENCE [LARGE SCALE GENOMIC DNA]</scope>
    <source>
        <strain evidence="8 9">WHWG03</strain>
    </source>
</reference>
<evidence type="ECO:0000259" key="7">
    <source>
        <dbReference type="PROSITE" id="PS50525"/>
    </source>
</evidence>
<dbReference type="EMBL" id="KM817696">
    <property type="protein sequence ID" value="AJG39266.1"/>
    <property type="molecule type" value="Viral_cRNA"/>
</dbReference>
<evidence type="ECO:0000256" key="6">
    <source>
        <dbReference type="ARBA" id="ARBA00031012"/>
    </source>
</evidence>
<keyword evidence="8" id="KW-0696">RNA-directed RNA polymerase</keyword>
<gene>
    <name evidence="8" type="primary">L</name>
</gene>
<evidence type="ECO:0000256" key="1">
    <source>
        <dbReference type="ARBA" id="ARBA00012494"/>
    </source>
</evidence>
<dbReference type="GeneID" id="40526573"/>
<keyword evidence="9" id="KW-1185">Reference proteome</keyword>
<evidence type="ECO:0000313" key="9">
    <source>
        <dbReference type="Proteomes" id="UP000267811"/>
    </source>
</evidence>
<dbReference type="GO" id="GO:0039694">
    <property type="term" value="P:viral RNA genome replication"/>
    <property type="evidence" value="ECO:0007669"/>
    <property type="project" value="InterPro"/>
</dbReference>
<dbReference type="GO" id="GO:0003968">
    <property type="term" value="F:RNA-directed RNA polymerase activity"/>
    <property type="evidence" value="ECO:0007669"/>
    <property type="project" value="UniProtKB-KW"/>
</dbReference>
<name>A0A0B5KRZ7_9VIRU</name>
<dbReference type="Proteomes" id="UP000267811">
    <property type="component" value="Genome"/>
</dbReference>
<sequence>MSGLKRLFIGGQADDNIRLLNFPTVKNRIDICLYEIHLLTSLRLTPAHIFYDAIVGVYRSGLKKLSKFMESDLGSHMSEDDVYCLPNQVTGKWVLDRMAQFSRTAAKLDATGRVSGSKTIRADLLKNNIADYQESIGLLDVAMKLHQISVGGMTDTDILEIVHELRDKCCDLATKMLKMVTEDGLKCLAINVGLMCAMWRSISTYFPEQNERASLSKYNVNDFMFYTMSVISKFGENLSIAPEFDNFIDMKSHAMERSGVDRSLVRIHNANRDLKSMMDTLKFNMNLIDRLQDNPLLHWLISRSYVKRPLSQPDIVSLQSLIGQLYRDHPEGLPEIIYANLQTIQDLAAKIYNMYPLSDEVLSKWSSTIAIAMGEVRSSMLSAHYVQDDRLDSIFEQINATSDIQAIYNGVIHMRGFLYENHLSCAYGLKMCKDQVTLDDILSEFIIADADRTRQDSIDRLKRLLMTGDTLKKCPDLYMITGNRITLVEAGWVNSAAVEMKHTQNLSRWVRVLEASNRENVELVVVSVCTDSTIGLWPSPVRPSNVGTTFRFNTSKKAVQEDLEFSDYKFFNASDSVRLSIRSLFKYCSTMMIEMGRPIGGDIFGSKYKPANQDGPSVPYVDINKATQCVSLLCDEILHRPSGLDLSEFKGELMTQILGESDPNISSEEELFLLSMSEQYKTANIDCEQYDNMSSAERAVKFQCLRGNLGDLIYDSDIKDTSAPIKDNTSVDASIKPGDTIHTWSKRLRGLTISNNSTLRVYSGRQDNDKGCSVCRDKKGIVQQFDSITSWMHVNGSSTLSSATESQSIPDHNPMSVIGDFLITPFPTSTKEHRLMDKVNTNIVSNFFSAMLSDCYVYRRSKLSYCKHTTPQIVLKMSDHSKTISHQHIVAMPVNIKVTSNETESFYPDIASKTGSELIKNLLQSLPSNFTIDSVTIDMTHMSKICPLEARRLIDIEALTNTISEIIKSKFHNTTYKEFTLSFKKGMSGHMGGKLLTKVGIFDTMSNNKPSNSKGSTPTVNYGTFQEAHIKALGVRKHNKDIVPIEGEHLQMPITAVYATLSSMRMFCTLYRNGVAMGHINVSNSKRLLSFIDELLKSIIASYEKAVVEIDNDLLCTVLDHTMSVDVLPITIGLIWNVFNKLDDLEEGDIQPHNLAELIDMAINNMISTMFVNTDCDLIDFARLTLILPFLKNQFKVWVSHSLSAFGNQSQLDDEDPVYQSESATNHPISRRLILSALIGGVGLRKITKSREEVNLEKRALDRLEAATTAYHPIEGDLKEIYSDSLSSHSSHKDIFSKGILLRESTKEYKCKCKNPYIHDDELFAYCRKTFQRNKLTGIKSIAKDILSPESIQTAFESQSNISNELLDTAKQFMIDEMSEYSCMQSIYIKKLIADAFNDCAGEFEKGCIKSSFIKEMNCTLVTNFTNDRSKKCQIWIINNSTGGIELKSTISQRTAKFWASLPYMILSLMCLIIESLSEPGEPILNYQATLLQHKDLLIGGFNILLPAITKCSQVINKSMQQIRFGTMHRLGYFGGPDKILKKMCIPERSMCAVMLNELYRLTFVIHTQSISRLTSEWMPRDRSGSSGVPLMVLGGGLSHSDQAVQTDMYVVHMYNKELENFDRSQVENFNKFSESHIDWELDIKRSYESGDYNRVRCLLGLPTTLSISGEVELVNRCNPGHSMSSAKYMTLCGKMFLTTTSRDEIASTLKGKIAHPDIGDITETTGIIKEPLLNLNIRSLVTQGLSGYVSKYKRLKQVTSIEDAVMKSLAVSDVNDSLGFLSTEDLRLVKDSIKDVKNILVLQPNKMFDEMVSGSEVGVVSIYQQMLHVSKEFKQSRGGSKKLRAKKEVSKTEKDIGVESIAGNELADTKINVNIKDLRTSMLELVSSKRLNEVSDLVGKELKKIEEVIQGKILRPDVLSKLYTYLSQGTVNSDSASTIRLEHVRSAIKGVYSTDRKNVADMVLKEFIQQITAAWEDSNNPNPLNFSYEISNLIEFEKLLYSEIADSFVEFGEIICSLAYIYRHRKRWGLDTTVRSTIDQLGETVYDQFESWTYACLPSFSMSGDNKPCLLMCGLLMLIQGHISTSLIGNNNDFGQYIKGMTFSAMATNGLKLTPLIYDYSLYSDVSVSSIESSLKRSANREFPRSVRSKVIFCMIETLSRYNDSDVIRIATKILLSMIHQQYAGLASKEQLAGARDLFVLSVNTKLCTKVMESFSRAILDICPDDTLLHAEYKEQHLNAGLSQKKLFFKGEVQSYTYACAAIGDNTSWGESMQPQHFLNYLKPILTCAPDWDGYVRLFLTHHSNKFVEIPNNITESVINLIVTAKTLSIDRKSSPAGQLIKAIGITRQIDIEEAFKTSKNPRPNMNIIKNWYLSKGLNYMRSYNHMGQGILHATSSLMGVCVNRLISVCITSICKSVDTSVDVMDFTHVGSSDDFNNNMAFRSSEMKSPSEWRNITSRISRIIIILMRASLMKVSAKFSLSALTSEYYSTFCLGDIIQPAIIKFVITQVMPVSSGTMSEMMQETWNLCQQQITEGTSVQMLYAFQYCRWLSHMWACKRAIATSEKLTDNALGSSLDIHNKKKQMMFLSLTGNILFKPEFLIGGSLLQNILFYCECNTHRSACRVHGLGNRNFAESIYWISNVNVSLDESMKLFDPVTPPMPLTIKRALSKVRSEKRSMIDDFTDRGLVVQDPVLQNVLMYNKSTTVTGNSNRLKQALSSNKVAQGIAGGSRGCTGHRLRSSILGYYVATDKLKLPYTDIVLSLKDAANEHPLTSAITKMMPSRINTSKTVSRIRYIDLMKMIYLSHSQAATHDVVEGISDCLDSLSPITVSMMSQLNTGEIEELHANPKMVFNRIYNQKGSTTYNDPASVVGYSVNPTLMSDLGISLISSENLERDMSILKPSIKMINDITRLNQIISTRGTTGDLESVDSPYNKEDQEEDTVIVSTIKKLQSFCELDSTGYGSTQLDEIKLDVSKIDIPGLIEQSIQKCFSKMYEDRVHAIPMHSRVLGPSSWDSQVAQYYSLNSHPGFNLKITHAPSLISQEPKTLNTFIIYWSLLTTTSLTNFEVFSHLQDILASPATDMPHMVMKQVMISEISSLPIKMQAQFYNILDFISNPEMVGRSMMREVNVKHKHVKIGFSKGLITEYLGVHSTVKICEMQSSTILVCSRINKTDIWRCIDLHIRKTFNKRRDDVVTIDEITDLMRKLEIPNNSDIMGSDKLFDEICIALDKSGRSVSVSDGKPNLLIGPTGIPRRFRANRDELNANYSMSQGCKGGKLVVKGHFHGIDMDTVPVSTMLSDMIFSSDADSRQKSAMHSPRGKYSQELLSIRIPKFGSKKIMMAMIDKRPDYEFKLLIKPVQSFKTLYQAMTGMTDSKVDEHNRLYGRLGKAGVSHETLKDIKERSKMSEKVYVEESPWPFQRNSDVIREVAQTFSRGMDILSKSALRFLIDHRLLLTSWQGIFEDAEETSIEFIINMHLVRTGQMTEVIKGVCRADIKQQYVDMVNRSNSSYLVLQVRTVSDFYSFIGVVGKFNRHLKKVSQAQMTEGSVVIQPKLYSDSPNLKLVIANIPNKFRTSYLEAVLSEISFRLGYTTSLNFSLDAIKALGESRIDRSIIEQLYNSPDRDMAGSAAANLMSSEDDISDEDYNFDDPDDILHREEENDELIHEFSQFSNISVEEIIAELESNEITRDEILKLLNKI</sequence>
<reference evidence="9" key="2">
    <citation type="journal article" date="2016" name="Nature">
        <title>Redefining the invertebrate RNA virosphere.</title>
        <authorList>
            <person name="Shi M."/>
            <person name="Lin X.D."/>
            <person name="Tian J.H."/>
            <person name="Chen L.J."/>
            <person name="Chen X."/>
            <person name="Li C.X."/>
            <person name="Qin X.C."/>
            <person name="Li J."/>
            <person name="Cao J.P."/>
            <person name="Eden J.S."/>
            <person name="Buchmann J."/>
            <person name="Wang W."/>
            <person name="Xu J."/>
            <person name="Holmes E.C."/>
            <person name="Zhang Y.Z."/>
        </authorList>
    </citation>
    <scope>NUCLEOTIDE SEQUENCE [LARGE SCALE GENOMIC DNA]</scope>
    <source>
        <strain evidence="9">WHWG03</strain>
    </source>
</reference>
<feature type="domain" description="RdRp catalytic" evidence="7">
    <location>
        <begin position="2244"/>
        <end position="2477"/>
    </location>
</feature>
<evidence type="ECO:0000256" key="4">
    <source>
        <dbReference type="ARBA" id="ARBA00030285"/>
    </source>
</evidence>
<evidence type="ECO:0000313" key="8">
    <source>
        <dbReference type="EMBL" id="AJG39266.1"/>
    </source>
</evidence>
<dbReference type="RefSeq" id="YP_009666319.1">
    <property type="nucleotide sequence ID" value="NC_043500.1"/>
</dbReference>
<evidence type="ECO:0000256" key="2">
    <source>
        <dbReference type="ARBA" id="ARBA00018602"/>
    </source>
</evidence>
<accession>A0A0B5KRZ7</accession>
<proteinExistence type="predicted"/>
<dbReference type="PROSITE" id="PS50525">
    <property type="entry name" value="RDRP_SSRNA_NEG_SEG"/>
    <property type="match status" value="1"/>
</dbReference>